<keyword evidence="4 6" id="KW-1133">Transmembrane helix</keyword>
<dbReference type="STRING" id="1122142.SAMN02910414_01994"/>
<dbReference type="PANTHER" id="PTHR33545">
    <property type="entry name" value="UPF0750 MEMBRANE PROTEIN YITT-RELATED"/>
    <property type="match status" value="1"/>
</dbReference>
<dbReference type="EMBL" id="FNPG01000025">
    <property type="protein sequence ID" value="SDY63071.1"/>
    <property type="molecule type" value="Genomic_DNA"/>
</dbReference>
<dbReference type="AlphaFoldDB" id="A0A1H3LFA6"/>
<name>A0A1H3LFA6_9FIRM</name>
<feature type="transmembrane region" description="Helical" evidence="6">
    <location>
        <begin position="181"/>
        <end position="201"/>
    </location>
</feature>
<dbReference type="InterPro" id="IPR015867">
    <property type="entry name" value="N-reg_PII/ATP_PRibTrfase_C"/>
</dbReference>
<dbReference type="InterPro" id="IPR019264">
    <property type="entry name" value="DUF2179"/>
</dbReference>
<dbReference type="Pfam" id="PF10035">
    <property type="entry name" value="DUF2179"/>
    <property type="match status" value="1"/>
</dbReference>
<dbReference type="Proteomes" id="UP000183918">
    <property type="component" value="Unassembled WGS sequence"/>
</dbReference>
<evidence type="ECO:0000256" key="1">
    <source>
        <dbReference type="ARBA" id="ARBA00004651"/>
    </source>
</evidence>
<dbReference type="InterPro" id="IPR003740">
    <property type="entry name" value="YitT"/>
</dbReference>
<evidence type="ECO:0000256" key="5">
    <source>
        <dbReference type="ARBA" id="ARBA00023136"/>
    </source>
</evidence>
<dbReference type="CDD" id="cd16380">
    <property type="entry name" value="YitT_C"/>
    <property type="match status" value="1"/>
</dbReference>
<evidence type="ECO:0000256" key="6">
    <source>
        <dbReference type="SAM" id="Phobius"/>
    </source>
</evidence>
<dbReference type="PANTHER" id="PTHR33545:SF9">
    <property type="entry name" value="UPF0750 MEMBRANE PROTEIN YITE"/>
    <property type="match status" value="1"/>
</dbReference>
<accession>A0A1H3LFA6</accession>
<evidence type="ECO:0000256" key="3">
    <source>
        <dbReference type="ARBA" id="ARBA00022692"/>
    </source>
</evidence>
<dbReference type="OrthoDB" id="9779786at2"/>
<feature type="transmembrane region" description="Helical" evidence="6">
    <location>
        <begin position="12"/>
        <end position="36"/>
    </location>
</feature>
<dbReference type="InterPro" id="IPR051461">
    <property type="entry name" value="UPF0750_membrane"/>
</dbReference>
<protein>
    <submittedName>
        <fullName evidence="8">Uncharacterized membrane-anchored protein YitT, contains DUF161 and DUF2179 domains</fullName>
    </submittedName>
</protein>
<feature type="transmembrane region" description="Helical" evidence="6">
    <location>
        <begin position="83"/>
        <end position="101"/>
    </location>
</feature>
<evidence type="ECO:0000313" key="9">
    <source>
        <dbReference type="Proteomes" id="UP000183918"/>
    </source>
</evidence>
<dbReference type="RefSeq" id="WP_074718563.1">
    <property type="nucleotide sequence ID" value="NZ_FNPG01000025.1"/>
</dbReference>
<feature type="transmembrane region" description="Helical" evidence="6">
    <location>
        <begin position="121"/>
        <end position="138"/>
    </location>
</feature>
<feature type="transmembrane region" description="Helical" evidence="6">
    <location>
        <begin position="48"/>
        <end position="76"/>
    </location>
</feature>
<keyword evidence="3 6" id="KW-0812">Transmembrane</keyword>
<keyword evidence="2" id="KW-1003">Cell membrane</keyword>
<evidence type="ECO:0000259" key="7">
    <source>
        <dbReference type="Pfam" id="PF10035"/>
    </source>
</evidence>
<feature type="transmembrane region" description="Helical" evidence="6">
    <location>
        <begin position="158"/>
        <end position="175"/>
    </location>
</feature>
<reference evidence="8 9" key="1">
    <citation type="submission" date="2016-10" db="EMBL/GenBank/DDBJ databases">
        <authorList>
            <person name="de Groot N.N."/>
        </authorList>
    </citation>
    <scope>NUCLEOTIDE SEQUENCE [LARGE SCALE GENOMIC DNA]</scope>
    <source>
        <strain evidence="8 9">DSM 14045</strain>
    </source>
</reference>
<dbReference type="Gene3D" id="3.30.70.120">
    <property type="match status" value="1"/>
</dbReference>
<comment type="subcellular location">
    <subcellularLocation>
        <location evidence="1">Cell membrane</location>
        <topology evidence="1">Multi-pass membrane protein</topology>
    </subcellularLocation>
</comment>
<keyword evidence="9" id="KW-1185">Reference proteome</keyword>
<sequence>MTRADKSLNLYLVFKDIFLMTVATIIIASAVFFFLYPTQASVSSIVGLAIILSHVIDLSVAQITMILNVVLLIIGFTLFGKEFGAKTIYTSVLLPVVLGIYEKVFPNYKSITGDSILDITAYILLVSFGAAILFNDNASSGGLDIVAKILNRYLHIELGRAMSIAGICVALSSVFVSNSKIVVLSLIGTYFNGIVLDYFIFGQNIRRRVCIISDKKDEIKNFIVNEMNCGATIYKAVGAYNGESRDELISIVTKHDYQILINFIAKTDPSAFVTVYTVSEVYDTHRHQRFNVPRKSSEK</sequence>
<evidence type="ECO:0000313" key="8">
    <source>
        <dbReference type="EMBL" id="SDY63071.1"/>
    </source>
</evidence>
<organism evidence="8 9">
    <name type="scientific">Lachnobacterium bovis DSM 14045</name>
    <dbReference type="NCBI Taxonomy" id="1122142"/>
    <lineage>
        <taxon>Bacteria</taxon>
        <taxon>Bacillati</taxon>
        <taxon>Bacillota</taxon>
        <taxon>Clostridia</taxon>
        <taxon>Lachnospirales</taxon>
        <taxon>Lachnospiraceae</taxon>
        <taxon>Lachnobacterium</taxon>
    </lineage>
</organism>
<evidence type="ECO:0000256" key="2">
    <source>
        <dbReference type="ARBA" id="ARBA00022475"/>
    </source>
</evidence>
<feature type="domain" description="DUF2179" evidence="7">
    <location>
        <begin position="230"/>
        <end position="282"/>
    </location>
</feature>
<dbReference type="PIRSF" id="PIRSF006483">
    <property type="entry name" value="Membrane_protein_YitT"/>
    <property type="match status" value="1"/>
</dbReference>
<dbReference type="Pfam" id="PF02588">
    <property type="entry name" value="YitT_membrane"/>
    <property type="match status" value="1"/>
</dbReference>
<dbReference type="GO" id="GO:0005886">
    <property type="term" value="C:plasma membrane"/>
    <property type="evidence" value="ECO:0007669"/>
    <property type="project" value="UniProtKB-SubCell"/>
</dbReference>
<evidence type="ECO:0000256" key="4">
    <source>
        <dbReference type="ARBA" id="ARBA00022989"/>
    </source>
</evidence>
<keyword evidence="5 6" id="KW-0472">Membrane</keyword>
<proteinExistence type="predicted"/>
<gene>
    <name evidence="8" type="ORF">SAMN02910414_01994</name>
</gene>